<accession>A0A1I7XKL7</accession>
<dbReference type="Proteomes" id="UP000095283">
    <property type="component" value="Unplaced"/>
</dbReference>
<dbReference type="PANTHER" id="PTHR16199">
    <property type="entry name" value="CONDENSIN-2 COMPLEX SUBUNIT G2"/>
    <property type="match status" value="1"/>
</dbReference>
<dbReference type="GO" id="GO:0005634">
    <property type="term" value="C:nucleus"/>
    <property type="evidence" value="ECO:0007669"/>
    <property type="project" value="InterPro"/>
</dbReference>
<organism evidence="2 3">
    <name type="scientific">Heterorhabditis bacteriophora</name>
    <name type="common">Entomopathogenic nematode worm</name>
    <dbReference type="NCBI Taxonomy" id="37862"/>
    <lineage>
        <taxon>Eukaryota</taxon>
        <taxon>Metazoa</taxon>
        <taxon>Ecdysozoa</taxon>
        <taxon>Nematoda</taxon>
        <taxon>Chromadorea</taxon>
        <taxon>Rhabditida</taxon>
        <taxon>Rhabditina</taxon>
        <taxon>Rhabditomorpha</taxon>
        <taxon>Strongyloidea</taxon>
        <taxon>Heterorhabditidae</taxon>
        <taxon>Heterorhabditis</taxon>
    </lineage>
</organism>
<dbReference type="Pfam" id="PF12422">
    <property type="entry name" value="Condensin2nSMC"/>
    <property type="match status" value="1"/>
</dbReference>
<dbReference type="PANTHER" id="PTHR16199:SF4">
    <property type="entry name" value="CONDENSIN-2 COMPLEX SUBUNIT G2"/>
    <property type="match status" value="1"/>
</dbReference>
<reference evidence="3" key="1">
    <citation type="submission" date="2016-11" db="UniProtKB">
        <authorList>
            <consortium name="WormBaseParasite"/>
        </authorList>
    </citation>
    <scope>IDENTIFICATION</scope>
</reference>
<dbReference type="WBParaSite" id="Hba_18067">
    <property type="protein sequence ID" value="Hba_18067"/>
    <property type="gene ID" value="Hba_18067"/>
</dbReference>
<dbReference type="GO" id="GO:0000796">
    <property type="term" value="C:condensin complex"/>
    <property type="evidence" value="ECO:0007669"/>
    <property type="project" value="TreeGrafter"/>
</dbReference>
<evidence type="ECO:0000313" key="3">
    <source>
        <dbReference type="WBParaSite" id="Hba_18067"/>
    </source>
</evidence>
<dbReference type="AlphaFoldDB" id="A0A1I7XKL7"/>
<name>A0A1I7XKL7_HETBA</name>
<dbReference type="Gene3D" id="1.25.10.10">
    <property type="entry name" value="Leucine-rich Repeat Variant"/>
    <property type="match status" value="1"/>
</dbReference>
<evidence type="ECO:0000256" key="1">
    <source>
        <dbReference type="SAM" id="MobiDB-lite"/>
    </source>
</evidence>
<sequence>MTRRRCQQKSVPDSAIVEHMDTDNNDNIDVISGVPMTEVVKGKSDIPKKRGKRKNTGVKDEDNKEQQLEYYLSDYPVLIQKATVNVKGQKTLIKRLWSDHEEVVEKCAINDLRRALWEPTFISCPEDSFILYLLSNLYIQWLKDNMFKSRVVGIKLCAYALRKIGIRSAFLLMKKMILGGATNSTCNHLGEVIYSAWKMANKEENEQLKQDIEHEMITGSAHDAIFIPEPFSSKFMHILSAFSNIKTEKAKYDGMLIGLLCFNVQAHNDKIRYAASSILLSFYPLIDDDEFKRVECLEKQHKVLENMLKDDCVMIRTEASKKILRILSLFWTYIPKQFIKNYLTYIIDKLARDNVVGIRLAGIRYLLPVPSCLNASEHALKCIGLNGINDKNERVRIAAFQMLRALKGHRYIRFFDVVSMDDILARLEIEPSESVRKEIVPLIFKSFFPDRDHVDQNERMRRASFLVKQGRICALTFHRLIYPLNLVSVKEAVEHIQFLTILVYRISAKGMSADSTIDTTIGFDDTIATTVTLSGANQEYNVPDENNEVWQRNKVLMECVVVLWMSLRKTTSLVGTTMVIGSMLPQSSMDGITQSVLSLLNEKAVDECVLEPYLEATAQWRIEYLFDIIESGALDSNNL</sequence>
<proteinExistence type="predicted"/>
<dbReference type="InterPro" id="IPR016024">
    <property type="entry name" value="ARM-type_fold"/>
</dbReference>
<dbReference type="SUPFAM" id="SSF48371">
    <property type="entry name" value="ARM repeat"/>
    <property type="match status" value="1"/>
</dbReference>
<feature type="region of interest" description="Disordered" evidence="1">
    <location>
        <begin position="42"/>
        <end position="61"/>
    </location>
</feature>
<keyword evidence="2" id="KW-1185">Reference proteome</keyword>
<evidence type="ECO:0000313" key="2">
    <source>
        <dbReference type="Proteomes" id="UP000095283"/>
    </source>
</evidence>
<dbReference type="InterPro" id="IPR024741">
    <property type="entry name" value="Condensin2_G2"/>
</dbReference>
<protein>
    <submittedName>
        <fullName evidence="3">Condensin complex subunit 1</fullName>
    </submittedName>
</protein>
<dbReference type="InterPro" id="IPR011989">
    <property type="entry name" value="ARM-like"/>
</dbReference>
<dbReference type="GO" id="GO:0000070">
    <property type="term" value="P:mitotic sister chromatid segregation"/>
    <property type="evidence" value="ECO:0007669"/>
    <property type="project" value="TreeGrafter"/>
</dbReference>